<reference evidence="1 2" key="1">
    <citation type="submission" date="2012-04" db="EMBL/GenBank/DDBJ databases">
        <authorList>
            <person name="Genoscope - CEA"/>
        </authorList>
    </citation>
    <scope>NUCLEOTIDE SEQUENCE [LARGE SCALE GENOMIC DNA]</scope>
    <source>
        <strain evidence="1 2">9432</strain>
    </source>
</reference>
<organism evidence="1 2">
    <name type="scientific">Microcystis aeruginosa PCC 9432</name>
    <dbReference type="NCBI Taxonomy" id="1160280"/>
    <lineage>
        <taxon>Bacteria</taxon>
        <taxon>Bacillati</taxon>
        <taxon>Cyanobacteriota</taxon>
        <taxon>Cyanophyceae</taxon>
        <taxon>Oscillatoriophycideae</taxon>
        <taxon>Chroococcales</taxon>
        <taxon>Microcystaceae</taxon>
        <taxon>Microcystis</taxon>
    </lineage>
</organism>
<sequence length="38" mass="4203">MGIEVDSVDNPQKNPLTEIQLGGSNWFGFGNVRKPDLE</sequence>
<proteinExistence type="predicted"/>
<gene>
    <name evidence="1" type="ORF">MICCA_600007</name>
</gene>
<dbReference type="AlphaFoldDB" id="A0A831EHP7"/>
<dbReference type="EMBL" id="CAIH01000396">
    <property type="protein sequence ID" value="CCH95007.1"/>
    <property type="molecule type" value="Genomic_DNA"/>
</dbReference>
<comment type="caution">
    <text evidence="1">The sequence shown here is derived from an EMBL/GenBank/DDBJ whole genome shotgun (WGS) entry which is preliminary data.</text>
</comment>
<protein>
    <submittedName>
        <fullName evidence="1">Uncharacterized protein</fullName>
    </submittedName>
</protein>
<accession>A0A831EHP7</accession>
<evidence type="ECO:0000313" key="1">
    <source>
        <dbReference type="EMBL" id="CCH95007.1"/>
    </source>
</evidence>
<name>A0A831EHP7_MICAE</name>
<dbReference type="Proteomes" id="UP000005806">
    <property type="component" value="Unassembled WGS sequence"/>
</dbReference>
<evidence type="ECO:0000313" key="2">
    <source>
        <dbReference type="Proteomes" id="UP000005806"/>
    </source>
</evidence>